<reference evidence="2" key="1">
    <citation type="submission" date="2025-08" db="UniProtKB">
        <authorList>
            <consortium name="RefSeq"/>
        </authorList>
    </citation>
    <scope>IDENTIFICATION</scope>
</reference>
<protein>
    <submittedName>
        <fullName evidence="2">DUF924 family protein</fullName>
    </submittedName>
</protein>
<dbReference type="SUPFAM" id="SSF48452">
    <property type="entry name" value="TPR-like"/>
    <property type="match status" value="1"/>
</dbReference>
<evidence type="ECO:0000313" key="2">
    <source>
        <dbReference type="RefSeq" id="WP_028310792.1"/>
    </source>
</evidence>
<evidence type="ECO:0000313" key="1">
    <source>
        <dbReference type="Proteomes" id="UP000675920"/>
    </source>
</evidence>
<accession>A0A8B6X2C6</accession>
<proteinExistence type="predicted"/>
<dbReference type="OrthoDB" id="7593450at2"/>
<dbReference type="Gene3D" id="1.20.58.320">
    <property type="entry name" value="TPR-like"/>
    <property type="match status" value="1"/>
</dbReference>
<dbReference type="Gene3D" id="1.25.40.10">
    <property type="entry name" value="Tetratricopeptide repeat domain"/>
    <property type="match status" value="1"/>
</dbReference>
<name>A0A8B6X2C6_9BURK</name>
<dbReference type="RefSeq" id="WP_028310792.1">
    <property type="nucleotide sequence ID" value="NZ_AXWS01000008.1"/>
</dbReference>
<dbReference type="Proteomes" id="UP000675920">
    <property type="component" value="Unplaced"/>
</dbReference>
<dbReference type="InterPro" id="IPR010323">
    <property type="entry name" value="DUF924"/>
</dbReference>
<dbReference type="Pfam" id="PF06041">
    <property type="entry name" value="DUF924"/>
    <property type="match status" value="1"/>
</dbReference>
<dbReference type="InterPro" id="IPR011990">
    <property type="entry name" value="TPR-like_helical_dom_sf"/>
</dbReference>
<sequence length="189" mass="20980">MNDAASPPLDPTAAGVLRFWYVEAGPESWFAADPAFDAAIAARFGGLHAAAAAGECAHWRGHARGRLAEVIVLDQFSRNLHRGSPAAFACDGMALALAQEAVRCGDDRRLSLAEREFLYMPYMHSESRLIHEEAVRLFGQPGLETRLYWEQRHKVIVDRFGRYPHRNELLGRASTAEEAAFLKTPGSRF</sequence>
<dbReference type="AlphaFoldDB" id="A0A8B6X2C6"/>
<organism evidence="1 2">
    <name type="scientific">Derxia gummosa DSM 723</name>
    <dbReference type="NCBI Taxonomy" id="1121388"/>
    <lineage>
        <taxon>Bacteria</taxon>
        <taxon>Pseudomonadati</taxon>
        <taxon>Pseudomonadota</taxon>
        <taxon>Betaproteobacteria</taxon>
        <taxon>Burkholderiales</taxon>
        <taxon>Alcaligenaceae</taxon>
        <taxon>Derxia</taxon>
    </lineage>
</organism>
<keyword evidence="1" id="KW-1185">Reference proteome</keyword>